<dbReference type="eggNOG" id="ENOG5032SC7">
    <property type="taxonomic scope" value="Bacteria"/>
</dbReference>
<evidence type="ECO:0000256" key="1">
    <source>
        <dbReference type="SAM" id="Phobius"/>
    </source>
</evidence>
<protein>
    <submittedName>
        <fullName evidence="2">Uncharacterized protein</fullName>
    </submittedName>
</protein>
<dbReference type="AlphaFoldDB" id="A0A061SRH9"/>
<comment type="caution">
    <text evidence="2">The sequence shown here is derived from an EMBL/GenBank/DDBJ whole genome shotgun (WGS) entry which is preliminary data.</text>
</comment>
<sequence>MSFFRPEARAQLWRWREVIAAVGVVLIGIWMVAGPGLLLAIPGYALILGGVALAWLGVQRGRFRGADGGAGAVQVDEGQVSYFGPLTGGTVALREMDSLTLDGAMFPAHWRLTQRGQPALLIPVNAAGAEALFDAFATLPGLRTERMLSMLNANSHQAVVIWRRSPPGQNPQQLH</sequence>
<keyword evidence="3" id="KW-1185">Reference proteome</keyword>
<dbReference type="EMBL" id="JEMU01000013">
    <property type="protein sequence ID" value="KAJ02243.1"/>
    <property type="molecule type" value="Genomic_DNA"/>
</dbReference>
<feature type="transmembrane region" description="Helical" evidence="1">
    <location>
        <begin position="12"/>
        <end position="33"/>
    </location>
</feature>
<dbReference type="Proteomes" id="UP000027337">
    <property type="component" value="Unassembled WGS sequence"/>
</dbReference>
<gene>
    <name evidence="2" type="ORF">PM02_14855</name>
</gene>
<proteinExistence type="predicted"/>
<keyword evidence="1" id="KW-1133">Transmembrane helix</keyword>
<evidence type="ECO:0000313" key="3">
    <source>
        <dbReference type="Proteomes" id="UP000027337"/>
    </source>
</evidence>
<organism evidence="2 3">
    <name type="scientific">Sulfitobacter mediterraneus</name>
    <dbReference type="NCBI Taxonomy" id="83219"/>
    <lineage>
        <taxon>Bacteria</taxon>
        <taxon>Pseudomonadati</taxon>
        <taxon>Pseudomonadota</taxon>
        <taxon>Alphaproteobacteria</taxon>
        <taxon>Rhodobacterales</taxon>
        <taxon>Roseobacteraceae</taxon>
        <taxon>Sulfitobacter</taxon>
    </lineage>
</organism>
<name>A0A061SRH9_9RHOB</name>
<evidence type="ECO:0000313" key="2">
    <source>
        <dbReference type="EMBL" id="KAJ02243.1"/>
    </source>
</evidence>
<reference evidence="2 3" key="1">
    <citation type="journal article" date="2014" name="Genome Announc.">
        <title>Draft Genome Sequences of Two Isolates of the Roseobacter Group, Sulfitobacter sp. Strains 3SOLIMAR09 and 1FIGIMAR09, from Harbors of Mallorca Island (Mediterranean Sea).</title>
        <authorList>
            <person name="Mas-Llado M."/>
            <person name="Pina-Villalonga J.M."/>
            <person name="Brunet-Galmes I."/>
            <person name="Nogales B."/>
            <person name="Bosch R."/>
        </authorList>
    </citation>
    <scope>NUCLEOTIDE SEQUENCE [LARGE SCALE GENOMIC DNA]</scope>
    <source>
        <strain evidence="2 3">1FIGIMAR09</strain>
    </source>
</reference>
<dbReference type="STRING" id="83219.PM02_14855"/>
<keyword evidence="1" id="KW-0812">Transmembrane</keyword>
<dbReference type="RefSeq" id="WP_037909878.1">
    <property type="nucleotide sequence ID" value="NZ_JEMU01000013.1"/>
</dbReference>
<keyword evidence="1" id="KW-0472">Membrane</keyword>
<accession>A0A061SRH9</accession>
<feature type="transmembrane region" description="Helical" evidence="1">
    <location>
        <begin position="39"/>
        <end position="58"/>
    </location>
</feature>